<organism evidence="4 5">
    <name type="scientific">Cercospora berteroae</name>
    <dbReference type="NCBI Taxonomy" id="357750"/>
    <lineage>
        <taxon>Eukaryota</taxon>
        <taxon>Fungi</taxon>
        <taxon>Dikarya</taxon>
        <taxon>Ascomycota</taxon>
        <taxon>Pezizomycotina</taxon>
        <taxon>Dothideomycetes</taxon>
        <taxon>Dothideomycetidae</taxon>
        <taxon>Mycosphaerellales</taxon>
        <taxon>Mycosphaerellaceae</taxon>
        <taxon>Cercospora</taxon>
    </lineage>
</organism>
<dbReference type="Proteomes" id="UP000237631">
    <property type="component" value="Unassembled WGS sequence"/>
</dbReference>
<dbReference type="EMBL" id="PNEN01001748">
    <property type="protein sequence ID" value="PPJ51577.1"/>
    <property type="molecule type" value="Genomic_DNA"/>
</dbReference>
<dbReference type="InterPro" id="IPR016181">
    <property type="entry name" value="Acyl_CoA_acyltransferase"/>
</dbReference>
<name>A0A2S6BVT8_9PEZI</name>
<dbReference type="AlphaFoldDB" id="A0A2S6BVT8"/>
<evidence type="ECO:0000256" key="1">
    <source>
        <dbReference type="ARBA" id="ARBA00022679"/>
    </source>
</evidence>
<reference evidence="5" key="1">
    <citation type="journal article" date="2017" name="bioRxiv">
        <title>Conservation of a gene cluster reveals novel cercosporin biosynthetic mechanisms and extends production to the genus Colletotrichum.</title>
        <authorList>
            <person name="de Jonge R."/>
            <person name="Ebert M.K."/>
            <person name="Huitt-Roehl C.R."/>
            <person name="Pal P."/>
            <person name="Suttle J.C."/>
            <person name="Spanner R.E."/>
            <person name="Neubauer J.D."/>
            <person name="Jurick W.M.II."/>
            <person name="Stott K.A."/>
            <person name="Secor G.A."/>
            <person name="Thomma B.P.H.J."/>
            <person name="Van de Peer Y."/>
            <person name="Townsend C.A."/>
            <person name="Bolton M.D."/>
        </authorList>
    </citation>
    <scope>NUCLEOTIDE SEQUENCE [LARGE SCALE GENOMIC DNA]</scope>
    <source>
        <strain evidence="5">CBS538.71</strain>
    </source>
</reference>
<gene>
    <name evidence="4" type="ORF">CBER1_09873</name>
</gene>
<evidence type="ECO:0000259" key="3">
    <source>
        <dbReference type="PROSITE" id="PS51186"/>
    </source>
</evidence>
<dbReference type="CDD" id="cd04301">
    <property type="entry name" value="NAT_SF"/>
    <property type="match status" value="1"/>
</dbReference>
<dbReference type="PROSITE" id="PS51186">
    <property type="entry name" value="GNAT"/>
    <property type="match status" value="1"/>
</dbReference>
<keyword evidence="1" id="KW-0808">Transferase</keyword>
<protein>
    <recommendedName>
        <fullName evidence="3">N-acetyltransferase domain-containing protein</fullName>
    </recommendedName>
</protein>
<dbReference type="OrthoDB" id="2744543at2759"/>
<dbReference type="PANTHER" id="PTHR43800">
    <property type="entry name" value="PEPTIDYL-LYSINE N-ACETYLTRANSFERASE YJAB"/>
    <property type="match status" value="1"/>
</dbReference>
<evidence type="ECO:0000313" key="4">
    <source>
        <dbReference type="EMBL" id="PPJ51577.1"/>
    </source>
</evidence>
<evidence type="ECO:0000313" key="5">
    <source>
        <dbReference type="Proteomes" id="UP000237631"/>
    </source>
</evidence>
<dbReference type="PANTHER" id="PTHR43800:SF1">
    <property type="entry name" value="PEPTIDYL-LYSINE N-ACETYLTRANSFERASE YJAB"/>
    <property type="match status" value="1"/>
</dbReference>
<keyword evidence="2" id="KW-0012">Acyltransferase</keyword>
<proteinExistence type="predicted"/>
<dbReference type="STRING" id="357750.A0A2S6BVT8"/>
<dbReference type="InterPro" id="IPR000182">
    <property type="entry name" value="GNAT_dom"/>
</dbReference>
<dbReference type="SUPFAM" id="SSF55729">
    <property type="entry name" value="Acyl-CoA N-acyltransferases (Nat)"/>
    <property type="match status" value="1"/>
</dbReference>
<sequence length="196" mass="21813">MATGSPTYFLRRAALDDAPAIRAIEERSVQKFGTISELAHLAQPGAFTPNSISGLNTWLSRGKVFLAVNSSASDPKAVGVIAALPKDNTIYIAEVSVLEEHNGKGVGAMLLNAVFDWAREQAVQTGEEVARVSLTCYKDVPWNGPWYRRKGFVEVEAESLGIEHEEKMELDRNVRKLEVGEYKRCCMLWTERWGRV</sequence>
<keyword evidence="5" id="KW-1185">Reference proteome</keyword>
<accession>A0A2S6BVT8</accession>
<feature type="domain" description="N-acetyltransferase" evidence="3">
    <location>
        <begin position="8"/>
        <end position="173"/>
    </location>
</feature>
<dbReference type="GO" id="GO:0016747">
    <property type="term" value="F:acyltransferase activity, transferring groups other than amino-acyl groups"/>
    <property type="evidence" value="ECO:0007669"/>
    <property type="project" value="InterPro"/>
</dbReference>
<dbReference type="Gene3D" id="3.40.630.30">
    <property type="match status" value="1"/>
</dbReference>
<evidence type="ECO:0000256" key="2">
    <source>
        <dbReference type="ARBA" id="ARBA00023315"/>
    </source>
</evidence>
<comment type="caution">
    <text evidence="4">The sequence shown here is derived from an EMBL/GenBank/DDBJ whole genome shotgun (WGS) entry which is preliminary data.</text>
</comment>
<dbReference type="Pfam" id="PF00583">
    <property type="entry name" value="Acetyltransf_1"/>
    <property type="match status" value="1"/>
</dbReference>